<comment type="caution">
    <text evidence="3">The sequence shown here is derived from an EMBL/GenBank/DDBJ whole genome shotgun (WGS) entry which is preliminary data.</text>
</comment>
<keyword evidence="2" id="KW-0732">Signal</keyword>
<feature type="chain" id="PRO_5047377946" evidence="2">
    <location>
        <begin position="23"/>
        <end position="242"/>
    </location>
</feature>
<dbReference type="RefSeq" id="WP_340341839.1">
    <property type="nucleotide sequence ID" value="NZ_JBBKZT010000003.1"/>
</dbReference>
<evidence type="ECO:0000256" key="1">
    <source>
        <dbReference type="ARBA" id="ARBA00004442"/>
    </source>
</evidence>
<dbReference type="PANTHER" id="PTHR36920:SF1">
    <property type="entry name" value="OUTER MEMBRANE PROTEIN W"/>
    <property type="match status" value="1"/>
</dbReference>
<comment type="subcellular location">
    <subcellularLocation>
        <location evidence="1">Cell outer membrane</location>
    </subcellularLocation>
</comment>
<dbReference type="InterPro" id="IPR005618">
    <property type="entry name" value="OMPW"/>
</dbReference>
<evidence type="ECO:0000256" key="2">
    <source>
        <dbReference type="SAM" id="SignalP"/>
    </source>
</evidence>
<dbReference type="EMBL" id="JBBKZT010000003">
    <property type="protein sequence ID" value="MEJ8846696.1"/>
    <property type="molecule type" value="Genomic_DNA"/>
</dbReference>
<dbReference type="PANTHER" id="PTHR36920">
    <property type="match status" value="1"/>
</dbReference>
<dbReference type="InterPro" id="IPR011250">
    <property type="entry name" value="OMP/PagP_B-barrel"/>
</dbReference>
<organism evidence="3 4">
    <name type="scientific">Variovorax rhizosphaerae</name>
    <dbReference type="NCBI Taxonomy" id="1836200"/>
    <lineage>
        <taxon>Bacteria</taxon>
        <taxon>Pseudomonadati</taxon>
        <taxon>Pseudomonadota</taxon>
        <taxon>Betaproteobacteria</taxon>
        <taxon>Burkholderiales</taxon>
        <taxon>Comamonadaceae</taxon>
        <taxon>Variovorax</taxon>
    </lineage>
</organism>
<evidence type="ECO:0000313" key="3">
    <source>
        <dbReference type="EMBL" id="MEJ8846696.1"/>
    </source>
</evidence>
<evidence type="ECO:0000313" key="4">
    <source>
        <dbReference type="Proteomes" id="UP001385892"/>
    </source>
</evidence>
<dbReference type="Pfam" id="PF03922">
    <property type="entry name" value="OmpW"/>
    <property type="match status" value="1"/>
</dbReference>
<dbReference type="SUPFAM" id="SSF56925">
    <property type="entry name" value="OMPA-like"/>
    <property type="match status" value="1"/>
</dbReference>
<name>A0ABU8WGQ1_9BURK</name>
<proteinExistence type="predicted"/>
<sequence length="242" mass="25444">MKKKTLRALAVSAGLLSGSAMAQKAGDWVVGAGWMHLAPQDSSQPLTLTSPVPAVVPGSGARVTDSDTLGLTAMYFIDSHWAVEGVVGVPPKFKLYGTGTLETVGQIGEARQWSPTVLGKYYFNDGDAKFRPYVGLGATYVWYSNVNLTPSLQGAMGKLLHAPAGATVTTAKLDGTFAPVANVGVAYQFDPHWGLSASVSYIPLKTTAKLTTTTVAGFPVATSQSKLTLNPVVPYVAVTYKF</sequence>
<protein>
    <submittedName>
        <fullName evidence="3">OmpW family outer membrane protein</fullName>
    </submittedName>
</protein>
<gene>
    <name evidence="3" type="ORF">WKW82_08550</name>
</gene>
<reference evidence="3 4" key="1">
    <citation type="submission" date="2024-03" db="EMBL/GenBank/DDBJ databases">
        <title>Novel species of the genus Variovorax.</title>
        <authorList>
            <person name="Liu Q."/>
            <person name="Xin Y.-H."/>
        </authorList>
    </citation>
    <scope>NUCLEOTIDE SEQUENCE [LARGE SCALE GENOMIC DNA]</scope>
    <source>
        <strain evidence="3 4">KACC 18900</strain>
    </source>
</reference>
<accession>A0ABU8WGQ1</accession>
<feature type="signal peptide" evidence="2">
    <location>
        <begin position="1"/>
        <end position="22"/>
    </location>
</feature>
<dbReference type="Gene3D" id="2.40.160.20">
    <property type="match status" value="1"/>
</dbReference>
<dbReference type="Proteomes" id="UP001385892">
    <property type="component" value="Unassembled WGS sequence"/>
</dbReference>
<keyword evidence="4" id="KW-1185">Reference proteome</keyword>